<gene>
    <name evidence="7" type="ORF">FPY71_03320</name>
</gene>
<feature type="domain" description="Solute-binding protein family 3/N-terminal" evidence="6">
    <location>
        <begin position="32"/>
        <end position="255"/>
    </location>
</feature>
<evidence type="ECO:0000313" key="8">
    <source>
        <dbReference type="Proteomes" id="UP000324738"/>
    </source>
</evidence>
<keyword evidence="8" id="KW-1185">Reference proteome</keyword>
<sequence>MKNLIKHTAAALSALALLLGAAAAQAQEYPATVKIGATAPGSPKFIWHQHHGWLEEALKPHGVTVEWYPFVDGGGALVTALGSGGIDVAYNAGSSPALRIGAIHPNVNLIAVDNYEPFGAPSVVVAADSPIKTIEDLKGKRIGFPQGTVRHTTLAKVLDSVGLSLKDVETLHMAFDTSGPALVRGDIDALVEGETTVAELIDRGAARLLVDGNQHPEWSSPTVILTRTDYTERYPELIKTLLEVDLRISQWADANKDEALAVFAEQTKTNIGSLQRRYSHDVLYQDPIITDKAIAVLKTEEVFLRDAGLINGTVDYDRWVNDSTIKQVYSEAGLIN</sequence>
<reference evidence="7 8" key="1">
    <citation type="submission" date="2019-08" db="EMBL/GenBank/DDBJ databases">
        <title>Aureimonas fodiniaquatilis sp. nov., isolated from a coal mine wastewater.</title>
        <authorList>
            <person name="Kim W."/>
        </authorList>
    </citation>
    <scope>NUCLEOTIDE SEQUENCE [LARGE SCALE GENOMIC DNA]</scope>
    <source>
        <strain evidence="7 8">CAU 1482</strain>
    </source>
</reference>
<evidence type="ECO:0000256" key="3">
    <source>
        <dbReference type="ARBA" id="ARBA00022448"/>
    </source>
</evidence>
<dbReference type="CDD" id="cd01008">
    <property type="entry name" value="PBP2_NrtA_SsuA_CpmA_like"/>
    <property type="match status" value="1"/>
</dbReference>
<comment type="similarity">
    <text evidence="2">Belongs to the bacterial solute-binding protein SsuA/TauA family.</text>
</comment>
<dbReference type="AlphaFoldDB" id="A0A5B0E0K0"/>
<protein>
    <submittedName>
        <fullName evidence="7">Aliphatic sulfonate ABC transporter substrate-binding protein</fullName>
    </submittedName>
</protein>
<dbReference type="OrthoDB" id="7374754at2"/>
<comment type="caution">
    <text evidence="7">The sequence shown here is derived from an EMBL/GenBank/DDBJ whole genome shotgun (WGS) entry which is preliminary data.</text>
</comment>
<accession>A0A5B0E0K0</accession>
<keyword evidence="3" id="KW-0813">Transport</keyword>
<evidence type="ECO:0000256" key="2">
    <source>
        <dbReference type="ARBA" id="ARBA00010742"/>
    </source>
</evidence>
<proteinExistence type="inferred from homology"/>
<dbReference type="PANTHER" id="PTHR30024:SF42">
    <property type="entry name" value="ALIPHATIC SULFONATES-BINDING PROTEIN-RELATED"/>
    <property type="match status" value="1"/>
</dbReference>
<dbReference type="Pfam" id="PF09084">
    <property type="entry name" value="NMT1"/>
    <property type="match status" value="1"/>
</dbReference>
<comment type="subcellular location">
    <subcellularLocation>
        <location evidence="1">Periplasm</location>
    </subcellularLocation>
</comment>
<evidence type="ECO:0000259" key="6">
    <source>
        <dbReference type="SMART" id="SM00062"/>
    </source>
</evidence>
<dbReference type="GO" id="GO:0042626">
    <property type="term" value="F:ATPase-coupled transmembrane transporter activity"/>
    <property type="evidence" value="ECO:0007669"/>
    <property type="project" value="InterPro"/>
</dbReference>
<dbReference type="Gene3D" id="3.40.190.10">
    <property type="entry name" value="Periplasmic binding protein-like II"/>
    <property type="match status" value="2"/>
</dbReference>
<dbReference type="NCBIfam" id="TIGR01728">
    <property type="entry name" value="SsuA_fam"/>
    <property type="match status" value="1"/>
</dbReference>
<name>A0A5B0E0K0_9HYPH</name>
<dbReference type="SMART" id="SM00062">
    <property type="entry name" value="PBPb"/>
    <property type="match status" value="1"/>
</dbReference>
<dbReference type="GO" id="GO:0042597">
    <property type="term" value="C:periplasmic space"/>
    <property type="evidence" value="ECO:0007669"/>
    <property type="project" value="UniProtKB-SubCell"/>
</dbReference>
<evidence type="ECO:0000256" key="1">
    <source>
        <dbReference type="ARBA" id="ARBA00004418"/>
    </source>
</evidence>
<evidence type="ECO:0000256" key="4">
    <source>
        <dbReference type="ARBA" id="ARBA00022729"/>
    </source>
</evidence>
<dbReference type="InterPro" id="IPR015168">
    <property type="entry name" value="SsuA/THI5"/>
</dbReference>
<dbReference type="InterPro" id="IPR010067">
    <property type="entry name" value="ABC_SsuA_sub-bd"/>
</dbReference>
<dbReference type="EMBL" id="VTWH01000001">
    <property type="protein sequence ID" value="KAA0972158.1"/>
    <property type="molecule type" value="Genomic_DNA"/>
</dbReference>
<dbReference type="GO" id="GO:0016020">
    <property type="term" value="C:membrane"/>
    <property type="evidence" value="ECO:0007669"/>
    <property type="project" value="InterPro"/>
</dbReference>
<organism evidence="7 8">
    <name type="scientific">Aureimonas fodinaquatilis</name>
    <dbReference type="NCBI Taxonomy" id="2565783"/>
    <lineage>
        <taxon>Bacteria</taxon>
        <taxon>Pseudomonadati</taxon>
        <taxon>Pseudomonadota</taxon>
        <taxon>Alphaproteobacteria</taxon>
        <taxon>Hyphomicrobiales</taxon>
        <taxon>Aurantimonadaceae</taxon>
        <taxon>Aureimonas</taxon>
    </lineage>
</organism>
<dbReference type="SUPFAM" id="SSF53850">
    <property type="entry name" value="Periplasmic binding protein-like II"/>
    <property type="match status" value="1"/>
</dbReference>
<dbReference type="Proteomes" id="UP000324738">
    <property type="component" value="Unassembled WGS sequence"/>
</dbReference>
<feature type="chain" id="PRO_5022659616" evidence="5">
    <location>
        <begin position="27"/>
        <end position="336"/>
    </location>
</feature>
<evidence type="ECO:0000313" key="7">
    <source>
        <dbReference type="EMBL" id="KAA0972158.1"/>
    </source>
</evidence>
<dbReference type="InterPro" id="IPR001638">
    <property type="entry name" value="Solute-binding_3/MltF_N"/>
</dbReference>
<evidence type="ECO:0000256" key="5">
    <source>
        <dbReference type="SAM" id="SignalP"/>
    </source>
</evidence>
<feature type="signal peptide" evidence="5">
    <location>
        <begin position="1"/>
        <end position="26"/>
    </location>
</feature>
<keyword evidence="4 5" id="KW-0732">Signal</keyword>
<dbReference type="PANTHER" id="PTHR30024">
    <property type="entry name" value="ALIPHATIC SULFONATES-BINDING PROTEIN-RELATED"/>
    <property type="match status" value="1"/>
</dbReference>
<dbReference type="RefSeq" id="WP_149297611.1">
    <property type="nucleotide sequence ID" value="NZ_VTWH01000001.1"/>
</dbReference>